<dbReference type="OrthoDB" id="7875473at2"/>
<evidence type="ECO:0000313" key="3">
    <source>
        <dbReference type="Proteomes" id="UP000199630"/>
    </source>
</evidence>
<dbReference type="AlphaFoldDB" id="A0A1I3LNC5"/>
<protein>
    <submittedName>
        <fullName evidence="2">Uncharacterized protein</fullName>
    </submittedName>
</protein>
<dbReference type="RefSeq" id="WP_143093047.1">
    <property type="nucleotide sequence ID" value="NZ_FORH01000001.1"/>
</dbReference>
<dbReference type="EMBL" id="FORH01000001">
    <property type="protein sequence ID" value="SFI86264.1"/>
    <property type="molecule type" value="Genomic_DNA"/>
</dbReference>
<accession>A0A1I3LNC5</accession>
<feature type="compositionally biased region" description="Polar residues" evidence="1">
    <location>
        <begin position="1"/>
        <end position="11"/>
    </location>
</feature>
<evidence type="ECO:0000313" key="2">
    <source>
        <dbReference type="EMBL" id="SFI86264.1"/>
    </source>
</evidence>
<organism evidence="2 3">
    <name type="scientific">Celeribacter neptunius</name>
    <dbReference type="NCBI Taxonomy" id="588602"/>
    <lineage>
        <taxon>Bacteria</taxon>
        <taxon>Pseudomonadati</taxon>
        <taxon>Pseudomonadota</taxon>
        <taxon>Alphaproteobacteria</taxon>
        <taxon>Rhodobacterales</taxon>
        <taxon>Roseobacteraceae</taxon>
        <taxon>Celeribacter</taxon>
    </lineage>
</organism>
<dbReference type="Proteomes" id="UP000199630">
    <property type="component" value="Unassembled WGS sequence"/>
</dbReference>
<feature type="compositionally biased region" description="Low complexity" evidence="1">
    <location>
        <begin position="40"/>
        <end position="53"/>
    </location>
</feature>
<feature type="region of interest" description="Disordered" evidence="1">
    <location>
        <begin position="1"/>
        <end position="57"/>
    </location>
</feature>
<dbReference type="STRING" id="588602.SAMN04487991_1094"/>
<evidence type="ECO:0000256" key="1">
    <source>
        <dbReference type="SAM" id="MobiDB-lite"/>
    </source>
</evidence>
<sequence length="192" mass="21307">MQISSSIQNLMSATSSKTAAADAGTQASTARFTVTPDPLSPESLSSGPLSSEPSSKDRIYADYDLNNISPREIDELADRLRENGSYEFKEMMMLETRGERFTQHLQDSLRDAGILDEITFEPTRRFDYLGSAADQIELSRRHGDPTEMAQDNLDALRDIHQRSEEIRTAERAPVGTGAALTRSLFAFQTAEI</sequence>
<keyword evidence="3" id="KW-1185">Reference proteome</keyword>
<reference evidence="3" key="1">
    <citation type="submission" date="2016-10" db="EMBL/GenBank/DDBJ databases">
        <authorList>
            <person name="Varghese N."/>
            <person name="Submissions S."/>
        </authorList>
    </citation>
    <scope>NUCLEOTIDE SEQUENCE [LARGE SCALE GENOMIC DNA]</scope>
    <source>
        <strain evidence="3">DSM 26471</strain>
    </source>
</reference>
<gene>
    <name evidence="2" type="ORF">SAMN04487991_1094</name>
</gene>
<name>A0A1I3LNC5_9RHOB</name>
<proteinExistence type="predicted"/>
<feature type="compositionally biased region" description="Low complexity" evidence="1">
    <location>
        <begin position="12"/>
        <end position="30"/>
    </location>
</feature>